<organism evidence="11 12">
    <name type="scientific">Agrococcus versicolor</name>
    <dbReference type="NCBI Taxonomy" id="501482"/>
    <lineage>
        <taxon>Bacteria</taxon>
        <taxon>Bacillati</taxon>
        <taxon>Actinomycetota</taxon>
        <taxon>Actinomycetes</taxon>
        <taxon>Micrococcales</taxon>
        <taxon>Microbacteriaceae</taxon>
        <taxon>Agrococcus</taxon>
    </lineage>
</organism>
<evidence type="ECO:0000259" key="10">
    <source>
        <dbReference type="Pfam" id="PF04290"/>
    </source>
</evidence>
<dbReference type="PANTHER" id="PTHR35011:SF10">
    <property type="entry name" value="TRAP TRANSPORTER SMALL PERMEASE PROTEIN"/>
    <property type="match status" value="1"/>
</dbReference>
<keyword evidence="4" id="KW-0997">Cell inner membrane</keyword>
<feature type="transmembrane region" description="Helical" evidence="9">
    <location>
        <begin position="140"/>
        <end position="163"/>
    </location>
</feature>
<keyword evidence="12" id="KW-1185">Reference proteome</keyword>
<evidence type="ECO:0000313" key="11">
    <source>
        <dbReference type="EMBL" id="GAA2171959.1"/>
    </source>
</evidence>
<evidence type="ECO:0000256" key="4">
    <source>
        <dbReference type="ARBA" id="ARBA00022519"/>
    </source>
</evidence>
<protein>
    <recommendedName>
        <fullName evidence="10">Tripartite ATP-independent periplasmic transporters DctQ component domain-containing protein</fullName>
    </recommendedName>
</protein>
<comment type="similarity">
    <text evidence="8">Belongs to the TRAP transporter small permease family.</text>
</comment>
<evidence type="ECO:0000256" key="3">
    <source>
        <dbReference type="ARBA" id="ARBA00022475"/>
    </source>
</evidence>
<sequence length="180" mass="19291">MTDSTLDRVVRPVDRGVRTIAGVLAVLAALAIVVLMLAICADVVVRTATGASLPGMVELAESSLVVAVYLAIAWGLVRGEHVVVTLLTDRLGHRASHVLAIVAGIVVVVLLAWATVATFERAAEATRVGEERFGLVRWPLWPLRWAIVVGFAVTLVVALVQLVDAVRGRLPHREEVQRDA</sequence>
<accession>A0ABN3AL78</accession>
<reference evidence="11 12" key="1">
    <citation type="journal article" date="2019" name="Int. J. Syst. Evol. Microbiol.">
        <title>The Global Catalogue of Microorganisms (GCM) 10K type strain sequencing project: providing services to taxonomists for standard genome sequencing and annotation.</title>
        <authorList>
            <consortium name="The Broad Institute Genomics Platform"/>
            <consortium name="The Broad Institute Genome Sequencing Center for Infectious Disease"/>
            <person name="Wu L."/>
            <person name="Ma J."/>
        </authorList>
    </citation>
    <scope>NUCLEOTIDE SEQUENCE [LARGE SCALE GENOMIC DNA]</scope>
    <source>
        <strain evidence="11 12">JCM 16026</strain>
    </source>
</reference>
<evidence type="ECO:0000256" key="6">
    <source>
        <dbReference type="ARBA" id="ARBA00022989"/>
    </source>
</evidence>
<proteinExistence type="inferred from homology"/>
<keyword evidence="5 9" id="KW-0812">Transmembrane</keyword>
<evidence type="ECO:0000256" key="8">
    <source>
        <dbReference type="ARBA" id="ARBA00038436"/>
    </source>
</evidence>
<keyword evidence="6 9" id="KW-1133">Transmembrane helix</keyword>
<evidence type="ECO:0000256" key="1">
    <source>
        <dbReference type="ARBA" id="ARBA00004429"/>
    </source>
</evidence>
<feature type="transmembrane region" description="Helical" evidence="9">
    <location>
        <begin position="57"/>
        <end position="77"/>
    </location>
</feature>
<comment type="caution">
    <text evidence="11">The sequence shown here is derived from an EMBL/GenBank/DDBJ whole genome shotgun (WGS) entry which is preliminary data.</text>
</comment>
<comment type="subcellular location">
    <subcellularLocation>
        <location evidence="1">Cell inner membrane</location>
        <topology evidence="1">Multi-pass membrane protein</topology>
    </subcellularLocation>
</comment>
<dbReference type="InterPro" id="IPR055348">
    <property type="entry name" value="DctQ"/>
</dbReference>
<dbReference type="Pfam" id="PF04290">
    <property type="entry name" value="DctQ"/>
    <property type="match status" value="1"/>
</dbReference>
<evidence type="ECO:0000256" key="5">
    <source>
        <dbReference type="ARBA" id="ARBA00022692"/>
    </source>
</evidence>
<dbReference type="Proteomes" id="UP001501599">
    <property type="component" value="Unassembled WGS sequence"/>
</dbReference>
<feature type="domain" description="Tripartite ATP-independent periplasmic transporters DctQ component" evidence="10">
    <location>
        <begin position="35"/>
        <end position="167"/>
    </location>
</feature>
<dbReference type="EMBL" id="BAAAQT010000005">
    <property type="protein sequence ID" value="GAA2171959.1"/>
    <property type="molecule type" value="Genomic_DNA"/>
</dbReference>
<evidence type="ECO:0000256" key="9">
    <source>
        <dbReference type="SAM" id="Phobius"/>
    </source>
</evidence>
<evidence type="ECO:0000256" key="2">
    <source>
        <dbReference type="ARBA" id="ARBA00022448"/>
    </source>
</evidence>
<keyword evidence="3" id="KW-1003">Cell membrane</keyword>
<dbReference type="RefSeq" id="WP_344340593.1">
    <property type="nucleotide sequence ID" value="NZ_BAAAQT010000005.1"/>
</dbReference>
<evidence type="ECO:0000313" key="12">
    <source>
        <dbReference type="Proteomes" id="UP001501599"/>
    </source>
</evidence>
<keyword evidence="2" id="KW-0813">Transport</keyword>
<keyword evidence="7 9" id="KW-0472">Membrane</keyword>
<feature type="transmembrane region" description="Helical" evidence="9">
    <location>
        <begin position="97"/>
        <end position="119"/>
    </location>
</feature>
<name>A0ABN3AL78_9MICO</name>
<dbReference type="PANTHER" id="PTHR35011">
    <property type="entry name" value="2,3-DIKETO-L-GULONATE TRAP TRANSPORTER SMALL PERMEASE PROTEIN YIAM"/>
    <property type="match status" value="1"/>
</dbReference>
<dbReference type="InterPro" id="IPR007387">
    <property type="entry name" value="TRAP_DctQ"/>
</dbReference>
<feature type="transmembrane region" description="Helical" evidence="9">
    <location>
        <begin position="20"/>
        <end position="45"/>
    </location>
</feature>
<gene>
    <name evidence="11" type="ORF">GCM10009846_07990</name>
</gene>
<evidence type="ECO:0000256" key="7">
    <source>
        <dbReference type="ARBA" id="ARBA00023136"/>
    </source>
</evidence>